<evidence type="ECO:0000256" key="5">
    <source>
        <dbReference type="ARBA" id="ARBA00023204"/>
    </source>
</evidence>
<keyword evidence="1" id="KW-0540">Nuclease</keyword>
<dbReference type="GO" id="GO:0004519">
    <property type="term" value="F:endonuclease activity"/>
    <property type="evidence" value="ECO:0007669"/>
    <property type="project" value="UniProtKB-KW"/>
</dbReference>
<dbReference type="RefSeq" id="WP_100762153.1">
    <property type="nucleotide sequence ID" value="NZ_NPDS01000003.1"/>
</dbReference>
<comment type="caution">
    <text evidence="7">The sequence shown here is derived from an EMBL/GenBank/DDBJ whole genome shotgun (WGS) entry which is preliminary data.</text>
</comment>
<evidence type="ECO:0000313" key="7">
    <source>
        <dbReference type="EMBL" id="PJZ57456.1"/>
    </source>
</evidence>
<evidence type="ECO:0000256" key="3">
    <source>
        <dbReference type="ARBA" id="ARBA00022763"/>
    </source>
</evidence>
<dbReference type="SUPFAM" id="SSF52980">
    <property type="entry name" value="Restriction endonuclease-like"/>
    <property type="match status" value="1"/>
</dbReference>
<keyword evidence="3" id="KW-0227">DNA damage</keyword>
<organism evidence="7 8">
    <name type="scientific">Leptospira barantonii</name>
    <dbReference type="NCBI Taxonomy" id="2023184"/>
    <lineage>
        <taxon>Bacteria</taxon>
        <taxon>Pseudomonadati</taxon>
        <taxon>Spirochaetota</taxon>
        <taxon>Spirochaetia</taxon>
        <taxon>Leptospirales</taxon>
        <taxon>Leptospiraceae</taxon>
        <taxon>Leptospira</taxon>
    </lineage>
</organism>
<dbReference type="CDD" id="cd00221">
    <property type="entry name" value="Vsr"/>
    <property type="match status" value="1"/>
</dbReference>
<keyword evidence="5" id="KW-0234">DNA repair</keyword>
<comment type="similarity">
    <text evidence="6">Belongs to the Vsr family.</text>
</comment>
<accession>A0ABX4NNF8</accession>
<dbReference type="EMBL" id="NPDS01000003">
    <property type="protein sequence ID" value="PJZ57456.1"/>
    <property type="molecule type" value="Genomic_DNA"/>
</dbReference>
<reference evidence="7 8" key="1">
    <citation type="submission" date="2017-07" db="EMBL/GenBank/DDBJ databases">
        <title>Leptospira spp. isolated from tropical soils.</title>
        <authorList>
            <person name="Thibeaux R."/>
            <person name="Iraola G."/>
            <person name="Ferres I."/>
            <person name="Bierque E."/>
            <person name="Girault D."/>
            <person name="Soupe-Gilbert M.-E."/>
            <person name="Picardeau M."/>
            <person name="Goarant C."/>
        </authorList>
    </citation>
    <scope>NUCLEOTIDE SEQUENCE [LARGE SCALE GENOMIC DNA]</scope>
    <source>
        <strain evidence="7 8">FH4-C-A1</strain>
    </source>
</reference>
<evidence type="ECO:0000256" key="1">
    <source>
        <dbReference type="ARBA" id="ARBA00022722"/>
    </source>
</evidence>
<dbReference type="NCBIfam" id="TIGR00632">
    <property type="entry name" value="vsr"/>
    <property type="match status" value="1"/>
</dbReference>
<evidence type="ECO:0000313" key="8">
    <source>
        <dbReference type="Proteomes" id="UP000231879"/>
    </source>
</evidence>
<dbReference type="InterPro" id="IPR004603">
    <property type="entry name" value="DNA_mismatch_endonuc_vsr"/>
</dbReference>
<evidence type="ECO:0000256" key="6">
    <source>
        <dbReference type="ARBA" id="ARBA00029466"/>
    </source>
</evidence>
<evidence type="ECO:0000256" key="4">
    <source>
        <dbReference type="ARBA" id="ARBA00022801"/>
    </source>
</evidence>
<dbReference type="Proteomes" id="UP000231879">
    <property type="component" value="Unassembled WGS sequence"/>
</dbReference>
<proteinExistence type="inferred from homology"/>
<evidence type="ECO:0000256" key="2">
    <source>
        <dbReference type="ARBA" id="ARBA00022759"/>
    </source>
</evidence>
<dbReference type="Gene3D" id="3.40.960.10">
    <property type="entry name" value="VSR Endonuclease"/>
    <property type="match status" value="1"/>
</dbReference>
<name>A0ABX4NNF8_9LEPT</name>
<dbReference type="Pfam" id="PF03852">
    <property type="entry name" value="Vsr"/>
    <property type="match status" value="1"/>
</dbReference>
<gene>
    <name evidence="7" type="ORF">CH367_08865</name>
</gene>
<keyword evidence="4" id="KW-0378">Hydrolase</keyword>
<keyword evidence="8" id="KW-1185">Reference proteome</keyword>
<dbReference type="InterPro" id="IPR011335">
    <property type="entry name" value="Restrct_endonuc-II-like"/>
</dbReference>
<sequence length="136" mass="16063">MDVVSVDRRSWIMSQIKSKGNSSTELSLIKLFRIHKLKGWRRNILVIGKPDFVFPNHKVAVFADGCFWHGHNCRNLKPKSNISFWEEKIENNKNRDKKINKKLRESGWSVFRIWECNIKNGKISKRLIDMIHSKSL</sequence>
<keyword evidence="2 7" id="KW-0255">Endonuclease</keyword>
<protein>
    <submittedName>
        <fullName evidence="7">Very short patch repair endonuclease</fullName>
    </submittedName>
</protein>